<dbReference type="EMBL" id="BMOD01000023">
    <property type="protein sequence ID" value="GGJ51695.1"/>
    <property type="molecule type" value="Genomic_DNA"/>
</dbReference>
<protein>
    <submittedName>
        <fullName evidence="2">Uncharacterized protein</fullName>
    </submittedName>
</protein>
<evidence type="ECO:0000256" key="1">
    <source>
        <dbReference type="SAM" id="MobiDB-lite"/>
    </source>
</evidence>
<sequence>MPDQDQIIQSARTLIQQAKQDPSLARDLLHLAHEIIGMHLNLSAQDSSEARKPDPIPASPTIPGFAEPDELDDLMDHFYATMPSQSAPSVVLETHHTDFHLPDSRPEPRIEPKPDIYPLQPDDILAGVINRCTTKGKLIEAIAEADQTLIEQYARELRNLEGRYTWHQELNPRLGQEKLLNMAQNYFVLADVARYLNRTGTTVRHALELAAEAQSAVRSASLELGESGDDSDQRAMFGWLKAYTSQHRVFLSRHMRLNDPANPYNHQDRRRQLNDLLHFHA</sequence>
<gene>
    <name evidence="2" type="ORF">GCM10008938_42140</name>
</gene>
<keyword evidence="3" id="KW-1185">Reference proteome</keyword>
<evidence type="ECO:0000313" key="3">
    <source>
        <dbReference type="Proteomes" id="UP000632222"/>
    </source>
</evidence>
<reference evidence="3" key="1">
    <citation type="journal article" date="2019" name="Int. J. Syst. Evol. Microbiol.">
        <title>The Global Catalogue of Microorganisms (GCM) 10K type strain sequencing project: providing services to taxonomists for standard genome sequencing and annotation.</title>
        <authorList>
            <consortium name="The Broad Institute Genomics Platform"/>
            <consortium name="The Broad Institute Genome Sequencing Center for Infectious Disease"/>
            <person name="Wu L."/>
            <person name="Ma J."/>
        </authorList>
    </citation>
    <scope>NUCLEOTIDE SEQUENCE [LARGE SCALE GENOMIC DNA]</scope>
    <source>
        <strain evidence="3">JCM 14370</strain>
    </source>
</reference>
<feature type="region of interest" description="Disordered" evidence="1">
    <location>
        <begin position="98"/>
        <end position="117"/>
    </location>
</feature>
<feature type="region of interest" description="Disordered" evidence="1">
    <location>
        <begin position="45"/>
        <end position="67"/>
    </location>
</feature>
<dbReference type="RefSeq" id="WP_189006484.1">
    <property type="nucleotide sequence ID" value="NZ_BMOD01000023.1"/>
</dbReference>
<name>A0ABQ2DAU7_9DEIO</name>
<organism evidence="2 3">
    <name type="scientific">Deinococcus roseus</name>
    <dbReference type="NCBI Taxonomy" id="392414"/>
    <lineage>
        <taxon>Bacteria</taxon>
        <taxon>Thermotogati</taxon>
        <taxon>Deinococcota</taxon>
        <taxon>Deinococci</taxon>
        <taxon>Deinococcales</taxon>
        <taxon>Deinococcaceae</taxon>
        <taxon>Deinococcus</taxon>
    </lineage>
</organism>
<comment type="caution">
    <text evidence="2">The sequence shown here is derived from an EMBL/GenBank/DDBJ whole genome shotgun (WGS) entry which is preliminary data.</text>
</comment>
<accession>A0ABQ2DAU7</accession>
<evidence type="ECO:0000313" key="2">
    <source>
        <dbReference type="EMBL" id="GGJ51695.1"/>
    </source>
</evidence>
<dbReference type="Proteomes" id="UP000632222">
    <property type="component" value="Unassembled WGS sequence"/>
</dbReference>
<feature type="compositionally biased region" description="Basic and acidic residues" evidence="1">
    <location>
        <begin position="98"/>
        <end position="114"/>
    </location>
</feature>
<proteinExistence type="predicted"/>